<dbReference type="Pfam" id="PF00196">
    <property type="entry name" value="GerE"/>
    <property type="match status" value="1"/>
</dbReference>
<dbReference type="PANTHER" id="PTHR43214:SF42">
    <property type="entry name" value="TRANSCRIPTIONAL REGULATORY PROTEIN DESR"/>
    <property type="match status" value="1"/>
</dbReference>
<evidence type="ECO:0000313" key="5">
    <source>
        <dbReference type="Proteomes" id="UP000757540"/>
    </source>
</evidence>
<dbReference type="InterPro" id="IPR039420">
    <property type="entry name" value="WalR-like"/>
</dbReference>
<reference evidence="4 5" key="1">
    <citation type="submission" date="2020-05" db="EMBL/GenBank/DDBJ databases">
        <title>Genomic Encyclopedia of Type Strains, Phase III (KMG-III): the genomes of soil and plant-associated and newly described type strains.</title>
        <authorList>
            <person name="Whitman W."/>
        </authorList>
    </citation>
    <scope>NUCLEOTIDE SEQUENCE [LARGE SCALE GENOMIC DNA]</scope>
    <source>
        <strain evidence="4 5">KCTC 19046</strain>
    </source>
</reference>
<dbReference type="EMBL" id="JABEZU010000003">
    <property type="protein sequence ID" value="NOV98092.1"/>
    <property type="molecule type" value="Genomic_DNA"/>
</dbReference>
<dbReference type="InterPro" id="IPR036388">
    <property type="entry name" value="WH-like_DNA-bd_sf"/>
</dbReference>
<dbReference type="GO" id="GO:0003677">
    <property type="term" value="F:DNA binding"/>
    <property type="evidence" value="ECO:0007669"/>
    <property type="project" value="UniProtKB-KW"/>
</dbReference>
<evidence type="ECO:0000313" key="4">
    <source>
        <dbReference type="EMBL" id="NOV98092.1"/>
    </source>
</evidence>
<name>A0ABX2A5G0_9MICO</name>
<dbReference type="PRINTS" id="PR00038">
    <property type="entry name" value="HTHLUXR"/>
</dbReference>
<dbReference type="InterPro" id="IPR016032">
    <property type="entry name" value="Sig_transdc_resp-reg_C-effctor"/>
</dbReference>
<evidence type="ECO:0000256" key="2">
    <source>
        <dbReference type="SAM" id="MobiDB-lite"/>
    </source>
</evidence>
<gene>
    <name evidence="4" type="ORF">HDG69_002677</name>
</gene>
<dbReference type="SMART" id="SM00421">
    <property type="entry name" value="HTH_LUXR"/>
    <property type="match status" value="1"/>
</dbReference>
<feature type="domain" description="HTH luxR-type" evidence="3">
    <location>
        <begin position="421"/>
        <end position="486"/>
    </location>
</feature>
<keyword evidence="5" id="KW-1185">Reference proteome</keyword>
<evidence type="ECO:0000259" key="3">
    <source>
        <dbReference type="PROSITE" id="PS50043"/>
    </source>
</evidence>
<dbReference type="PANTHER" id="PTHR43214">
    <property type="entry name" value="TWO-COMPONENT RESPONSE REGULATOR"/>
    <property type="match status" value="1"/>
</dbReference>
<dbReference type="Proteomes" id="UP000757540">
    <property type="component" value="Unassembled WGS sequence"/>
</dbReference>
<dbReference type="PROSITE" id="PS50043">
    <property type="entry name" value="HTH_LUXR_2"/>
    <property type="match status" value="1"/>
</dbReference>
<dbReference type="Gene3D" id="1.10.10.10">
    <property type="entry name" value="Winged helix-like DNA-binding domain superfamily/Winged helix DNA-binding domain"/>
    <property type="match status" value="1"/>
</dbReference>
<dbReference type="RefSeq" id="WP_171784311.1">
    <property type="nucleotide sequence ID" value="NZ_BAAAML010000005.1"/>
</dbReference>
<evidence type="ECO:0000256" key="1">
    <source>
        <dbReference type="ARBA" id="ARBA00023125"/>
    </source>
</evidence>
<keyword evidence="1 4" id="KW-0238">DNA-binding</keyword>
<dbReference type="SUPFAM" id="SSF46894">
    <property type="entry name" value="C-terminal effector domain of the bipartite response regulators"/>
    <property type="match status" value="1"/>
</dbReference>
<dbReference type="CDD" id="cd06170">
    <property type="entry name" value="LuxR_C_like"/>
    <property type="match status" value="1"/>
</dbReference>
<feature type="region of interest" description="Disordered" evidence="2">
    <location>
        <begin position="408"/>
        <end position="427"/>
    </location>
</feature>
<dbReference type="InterPro" id="IPR000792">
    <property type="entry name" value="Tscrpt_reg_LuxR_C"/>
</dbReference>
<comment type="caution">
    <text evidence="4">The sequence shown here is derived from an EMBL/GenBank/DDBJ whole genome shotgun (WGS) entry which is preliminary data.</text>
</comment>
<protein>
    <submittedName>
        <fullName evidence="4">DNA-binding CsgD family transcriptional regulator</fullName>
    </submittedName>
</protein>
<accession>A0ABX2A5G0</accession>
<organism evidence="4 5">
    <name type="scientific">Isoptericola halotolerans</name>
    <dbReference type="NCBI Taxonomy" id="300560"/>
    <lineage>
        <taxon>Bacteria</taxon>
        <taxon>Bacillati</taxon>
        <taxon>Actinomycetota</taxon>
        <taxon>Actinomycetes</taxon>
        <taxon>Micrococcales</taxon>
        <taxon>Promicromonosporaceae</taxon>
        <taxon>Isoptericola</taxon>
    </lineage>
</organism>
<proteinExistence type="predicted"/>
<sequence>METTSATRGRVELARGLRLHAQGPASDACASLALARAGLTARPGSAPSQSAATAALCAVDAAWAAGDLPVCVETVREGLAALRHAHGTAHDYLTGLLALLEGREGSAALQRVVRRSRDRHDGETLLRGASAALLTGDLVAACRAGAQALARARSTDDVSLVARATEHLAYAELRAGRHAQAREHAETGWQAAVRSGRVNTAAHLRAVLALVASVQGPSSEVADHAAAASRTARQHGLAPPVTLAEWALARAELADGRPADAATRLGSLVAPVDGGAHFALRGLVLPTLVEAAVAAGDPARARAVLPELESWGRSAADPLAPALRLRCRALLAPEPGQVDDLYARAHLAHLEAAGDFERARTLLLHGMWLRRQRRPGEARGRLGAALQLLERCGAELWAGPARAELRAAGAAPRAPEPDGSAPDGLAGLTPHQARIARCVATGETNREIAARLAVSVRTVDCHLRNIFAALGVRSRVELARRVPTAPDAP</sequence>